<name>A0A382RGP4_9ZZZZ</name>
<dbReference type="EMBL" id="UINC01121605">
    <property type="protein sequence ID" value="SVC96889.1"/>
    <property type="molecule type" value="Genomic_DNA"/>
</dbReference>
<protein>
    <submittedName>
        <fullName evidence="1">Uncharacterized protein</fullName>
    </submittedName>
</protein>
<dbReference type="AlphaFoldDB" id="A0A382RGP4"/>
<gene>
    <name evidence="1" type="ORF">METZ01_LOCUS349743</name>
</gene>
<sequence>MTDTGMYKKTYSFLEMRTKAHLMPSNLLTLDSYVSKDGSTDWS</sequence>
<evidence type="ECO:0000313" key="1">
    <source>
        <dbReference type="EMBL" id="SVC96889.1"/>
    </source>
</evidence>
<accession>A0A382RGP4</accession>
<proteinExistence type="predicted"/>
<organism evidence="1">
    <name type="scientific">marine metagenome</name>
    <dbReference type="NCBI Taxonomy" id="408172"/>
    <lineage>
        <taxon>unclassified sequences</taxon>
        <taxon>metagenomes</taxon>
        <taxon>ecological metagenomes</taxon>
    </lineage>
</organism>
<reference evidence="1" key="1">
    <citation type="submission" date="2018-05" db="EMBL/GenBank/DDBJ databases">
        <authorList>
            <person name="Lanie J.A."/>
            <person name="Ng W.-L."/>
            <person name="Kazmierczak K.M."/>
            <person name="Andrzejewski T.M."/>
            <person name="Davidsen T.M."/>
            <person name="Wayne K.J."/>
            <person name="Tettelin H."/>
            <person name="Glass J.I."/>
            <person name="Rusch D."/>
            <person name="Podicherti R."/>
            <person name="Tsui H.-C.T."/>
            <person name="Winkler M.E."/>
        </authorList>
    </citation>
    <scope>NUCLEOTIDE SEQUENCE</scope>
</reference>